<dbReference type="PRINTS" id="PR00038">
    <property type="entry name" value="HTHLUXR"/>
</dbReference>
<evidence type="ECO:0000259" key="5">
    <source>
        <dbReference type="PROSITE" id="PS50110"/>
    </source>
</evidence>
<dbReference type="Proteomes" id="UP000628017">
    <property type="component" value="Unassembled WGS sequence"/>
</dbReference>
<reference evidence="6" key="2">
    <citation type="submission" date="2020-09" db="EMBL/GenBank/DDBJ databases">
        <authorList>
            <person name="Sun Q."/>
            <person name="Zhou Y."/>
        </authorList>
    </citation>
    <scope>NUCLEOTIDE SEQUENCE</scope>
    <source>
        <strain evidence="6">CGMCC 1.15880</strain>
    </source>
</reference>
<reference evidence="6" key="1">
    <citation type="journal article" date="2014" name="Int. J. Syst. Evol. Microbiol.">
        <title>Complete genome sequence of Corynebacterium casei LMG S-19264T (=DSM 44701T), isolated from a smear-ripened cheese.</title>
        <authorList>
            <consortium name="US DOE Joint Genome Institute (JGI-PGF)"/>
            <person name="Walter F."/>
            <person name="Albersmeier A."/>
            <person name="Kalinowski J."/>
            <person name="Ruckert C."/>
        </authorList>
    </citation>
    <scope>NUCLEOTIDE SEQUENCE</scope>
    <source>
        <strain evidence="6">CGMCC 1.15880</strain>
    </source>
</reference>
<dbReference type="CDD" id="cd17535">
    <property type="entry name" value="REC_NarL-like"/>
    <property type="match status" value="1"/>
</dbReference>
<dbReference type="InterPro" id="IPR058245">
    <property type="entry name" value="NreC/VraR/RcsB-like_REC"/>
</dbReference>
<comment type="caution">
    <text evidence="6">The sequence shown here is derived from an EMBL/GenBank/DDBJ whole genome shotgun (WGS) entry which is preliminary data.</text>
</comment>
<dbReference type="PANTHER" id="PTHR45566:SF1">
    <property type="entry name" value="HTH-TYPE TRANSCRIPTIONAL REGULATOR YHJB-RELATED"/>
    <property type="match status" value="1"/>
</dbReference>
<dbReference type="SUPFAM" id="SSF52172">
    <property type="entry name" value="CheY-like"/>
    <property type="match status" value="1"/>
</dbReference>
<evidence type="ECO:0000313" key="7">
    <source>
        <dbReference type="Proteomes" id="UP000628017"/>
    </source>
</evidence>
<dbReference type="PROSITE" id="PS50110">
    <property type="entry name" value="RESPONSE_REGULATORY"/>
    <property type="match status" value="1"/>
</dbReference>
<proteinExistence type="predicted"/>
<dbReference type="PROSITE" id="PS50043">
    <property type="entry name" value="HTH_LUXR_2"/>
    <property type="match status" value="1"/>
</dbReference>
<dbReference type="PANTHER" id="PTHR45566">
    <property type="entry name" value="HTH-TYPE TRANSCRIPTIONAL REGULATOR YHJB-RELATED"/>
    <property type="match status" value="1"/>
</dbReference>
<dbReference type="Pfam" id="PF00196">
    <property type="entry name" value="GerE"/>
    <property type="match status" value="1"/>
</dbReference>
<dbReference type="InterPro" id="IPR001789">
    <property type="entry name" value="Sig_transdc_resp-reg_receiver"/>
</dbReference>
<feature type="domain" description="Response regulatory" evidence="5">
    <location>
        <begin position="2"/>
        <end position="118"/>
    </location>
</feature>
<dbReference type="AlphaFoldDB" id="A0A916VPY3"/>
<dbReference type="SMART" id="SM00448">
    <property type="entry name" value="REC"/>
    <property type="match status" value="1"/>
</dbReference>
<dbReference type="SUPFAM" id="SSF46894">
    <property type="entry name" value="C-terminal effector domain of the bipartite response regulators"/>
    <property type="match status" value="1"/>
</dbReference>
<evidence type="ECO:0000259" key="4">
    <source>
        <dbReference type="PROSITE" id="PS50043"/>
    </source>
</evidence>
<dbReference type="InterPro" id="IPR051015">
    <property type="entry name" value="EvgA-like"/>
</dbReference>
<dbReference type="GO" id="GO:0000160">
    <property type="term" value="P:phosphorelay signal transduction system"/>
    <property type="evidence" value="ECO:0007669"/>
    <property type="project" value="InterPro"/>
</dbReference>
<dbReference type="SMART" id="SM00421">
    <property type="entry name" value="HTH_LUXR"/>
    <property type="match status" value="1"/>
</dbReference>
<dbReference type="GO" id="GO:0003677">
    <property type="term" value="F:DNA binding"/>
    <property type="evidence" value="ECO:0007669"/>
    <property type="project" value="UniProtKB-KW"/>
</dbReference>
<accession>A0A916VPY3</accession>
<sequence length="203" mass="21901">MKILIADDHDLVRDTIASYIQAEANIEVSRSANLHEALSEISSEGPFDLVLLDFDMPGMNGLSGLTKALEANCQKPVGIISGTATASIAEAALEAGSAGFLPKTMSARSLLNAVRFMAEGETFAPVSFMANRNECDHEFDTLLSTREKEVLTGLSKGLANKEIARELELQEVTVKLHLKTLSIKLNARNRTHAAMIARDAGFI</sequence>
<dbReference type="RefSeq" id="WP_188674080.1">
    <property type="nucleotide sequence ID" value="NZ_BMKA01000002.1"/>
</dbReference>
<dbReference type="Gene3D" id="3.40.50.2300">
    <property type="match status" value="1"/>
</dbReference>
<dbReference type="EMBL" id="BMKA01000002">
    <property type="protein sequence ID" value="GGA19064.1"/>
    <property type="molecule type" value="Genomic_DNA"/>
</dbReference>
<dbReference type="InterPro" id="IPR000792">
    <property type="entry name" value="Tscrpt_reg_LuxR_C"/>
</dbReference>
<dbReference type="Pfam" id="PF00072">
    <property type="entry name" value="Response_reg"/>
    <property type="match status" value="1"/>
</dbReference>
<dbReference type="GO" id="GO:0006355">
    <property type="term" value="P:regulation of DNA-templated transcription"/>
    <property type="evidence" value="ECO:0007669"/>
    <property type="project" value="InterPro"/>
</dbReference>
<evidence type="ECO:0000256" key="3">
    <source>
        <dbReference type="PROSITE-ProRule" id="PRU00169"/>
    </source>
</evidence>
<gene>
    <name evidence="6" type="ORF">GCM10011498_19820</name>
</gene>
<keyword evidence="2 6" id="KW-0238">DNA-binding</keyword>
<dbReference type="CDD" id="cd06170">
    <property type="entry name" value="LuxR_C_like"/>
    <property type="match status" value="1"/>
</dbReference>
<evidence type="ECO:0000313" key="6">
    <source>
        <dbReference type="EMBL" id="GGA19064.1"/>
    </source>
</evidence>
<dbReference type="InterPro" id="IPR016032">
    <property type="entry name" value="Sig_transdc_resp-reg_C-effctor"/>
</dbReference>
<organism evidence="6 7">
    <name type="scientific">Neptunicoccus cionae</name>
    <dbReference type="NCBI Taxonomy" id="2035344"/>
    <lineage>
        <taxon>Bacteria</taxon>
        <taxon>Pseudomonadati</taxon>
        <taxon>Pseudomonadota</taxon>
        <taxon>Alphaproteobacteria</taxon>
        <taxon>Rhodobacterales</taxon>
        <taxon>Paracoccaceae</taxon>
        <taxon>Neptunicoccus</taxon>
    </lineage>
</organism>
<evidence type="ECO:0000256" key="2">
    <source>
        <dbReference type="ARBA" id="ARBA00023125"/>
    </source>
</evidence>
<evidence type="ECO:0000256" key="1">
    <source>
        <dbReference type="ARBA" id="ARBA00022553"/>
    </source>
</evidence>
<feature type="domain" description="HTH luxR-type" evidence="4">
    <location>
        <begin position="136"/>
        <end position="201"/>
    </location>
</feature>
<dbReference type="InterPro" id="IPR011006">
    <property type="entry name" value="CheY-like_superfamily"/>
</dbReference>
<feature type="modified residue" description="4-aspartylphosphate" evidence="3">
    <location>
        <position position="53"/>
    </location>
</feature>
<name>A0A916VPY3_9RHOB</name>
<keyword evidence="1 3" id="KW-0597">Phosphoprotein</keyword>
<protein>
    <submittedName>
        <fullName evidence="6">DNA-binding response regulator</fullName>
    </submittedName>
</protein>
<keyword evidence="7" id="KW-1185">Reference proteome</keyword>